<evidence type="ECO:0000313" key="3">
    <source>
        <dbReference type="Proteomes" id="UP000605201"/>
    </source>
</evidence>
<feature type="transmembrane region" description="Helical" evidence="1">
    <location>
        <begin position="310"/>
        <end position="332"/>
    </location>
</feature>
<feature type="transmembrane region" description="Helical" evidence="1">
    <location>
        <begin position="38"/>
        <end position="57"/>
    </location>
</feature>
<name>A0A8J6TPY7_9BACT</name>
<dbReference type="GO" id="GO:0015098">
    <property type="term" value="F:molybdate ion transmembrane transporter activity"/>
    <property type="evidence" value="ECO:0007669"/>
    <property type="project" value="InterPro"/>
</dbReference>
<accession>A0A8J6TPY7</accession>
<feature type="transmembrane region" description="Helical" evidence="1">
    <location>
        <begin position="153"/>
        <end position="174"/>
    </location>
</feature>
<feature type="transmembrane region" description="Helical" evidence="1">
    <location>
        <begin position="12"/>
        <end position="32"/>
    </location>
</feature>
<dbReference type="PANTHER" id="PTHR31970:SF9">
    <property type="entry name" value="MOLYBDATE TRANSPORTER 2"/>
    <property type="match status" value="1"/>
</dbReference>
<reference evidence="2 3" key="1">
    <citation type="submission" date="2020-08" db="EMBL/GenBank/DDBJ databases">
        <title>Bridging the membrane lipid divide: bacteria of the FCB group superphylum have the potential to synthesize archaeal ether lipids.</title>
        <authorList>
            <person name="Villanueva L."/>
            <person name="Von Meijenfeldt F.A.B."/>
            <person name="Westbye A.B."/>
            <person name="Yadav S."/>
            <person name="Hopmans E.C."/>
            <person name="Dutilh B.E."/>
            <person name="Sinninghe Damste J.S."/>
        </authorList>
    </citation>
    <scope>NUCLEOTIDE SEQUENCE [LARGE SCALE GENOMIC DNA]</scope>
    <source>
        <strain evidence="2">NIOZ-UU17</strain>
    </source>
</reference>
<dbReference type="PANTHER" id="PTHR31970">
    <property type="match status" value="1"/>
</dbReference>
<keyword evidence="1" id="KW-0812">Transmembrane</keyword>
<evidence type="ECO:0000313" key="2">
    <source>
        <dbReference type="EMBL" id="MBC8431002.1"/>
    </source>
</evidence>
<keyword evidence="1" id="KW-0472">Membrane</keyword>
<dbReference type="InterPro" id="IPR031563">
    <property type="entry name" value="MOT1/MOT2"/>
</dbReference>
<gene>
    <name evidence="2" type="ORF">H8D96_03685</name>
</gene>
<proteinExistence type="predicted"/>
<feature type="transmembrane region" description="Helical" evidence="1">
    <location>
        <begin position="266"/>
        <end position="289"/>
    </location>
</feature>
<feature type="transmembrane region" description="Helical" evidence="1">
    <location>
        <begin position="367"/>
        <end position="392"/>
    </location>
</feature>
<protein>
    <submittedName>
        <fullName evidence="2">Sulfate permease</fullName>
    </submittedName>
</protein>
<dbReference type="Proteomes" id="UP000605201">
    <property type="component" value="Unassembled WGS sequence"/>
</dbReference>
<organism evidence="2 3">
    <name type="scientific">Candidatus Desulfatibia vada</name>
    <dbReference type="NCBI Taxonomy" id="2841696"/>
    <lineage>
        <taxon>Bacteria</taxon>
        <taxon>Pseudomonadati</taxon>
        <taxon>Thermodesulfobacteriota</taxon>
        <taxon>Desulfobacteria</taxon>
        <taxon>Desulfobacterales</taxon>
        <taxon>Desulfobacterales incertae sedis</taxon>
        <taxon>Candidatus Desulfatibia</taxon>
    </lineage>
</organism>
<feature type="transmembrane region" description="Helical" evidence="1">
    <location>
        <begin position="338"/>
        <end position="355"/>
    </location>
</feature>
<evidence type="ECO:0000256" key="1">
    <source>
        <dbReference type="SAM" id="Phobius"/>
    </source>
</evidence>
<dbReference type="Pfam" id="PF16983">
    <property type="entry name" value="MFS_MOT1"/>
    <property type="match status" value="2"/>
</dbReference>
<comment type="caution">
    <text evidence="2">The sequence shown here is derived from an EMBL/GenBank/DDBJ whole genome shotgun (WGS) entry which is preliminary data.</text>
</comment>
<feature type="transmembrane region" description="Helical" evidence="1">
    <location>
        <begin position="69"/>
        <end position="95"/>
    </location>
</feature>
<dbReference type="AlphaFoldDB" id="A0A8J6TPY7"/>
<feature type="transmembrane region" description="Helical" evidence="1">
    <location>
        <begin position="180"/>
        <end position="203"/>
    </location>
</feature>
<dbReference type="EMBL" id="JACNIG010000100">
    <property type="protein sequence ID" value="MBC8431002.1"/>
    <property type="molecule type" value="Genomic_DNA"/>
</dbReference>
<sequence>MSPRYRFNRLEIAGSLGDIGTLLPMAIAMILINGLSPTGMFFSIGIFFIISGLYYGITVPVQPMKVIGAYAIATAMTSSQIMASAALMGIFLLIIGGTNAITPIGKYTPKAVVRGVQLSTGTLLMAQGVKFMLGTSKFQMIRQAAEPYLALQYLGPVPISVLIGVVGGALTLLLLENKRFPAGLVIVVGGALLGLILGTHAGFDQLKPGLYLPDILPFGFPAQADFTFAFFALALPQLPMTIGNAVIANADLSHEYFGDDSKKVTYRALTISMALANFMSFLVGGMPLCHGAGGLAAHYRFGARTAGSNLVIGSFFLLMALFLGIHALAIVYLVPMGVLGVLLVFAGSQLALTVIDMKERKDLFVALLMLGITLASNLAVGFMVGLAVAYALKSDKLNV</sequence>
<keyword evidence="1" id="KW-1133">Transmembrane helix</keyword>